<gene>
    <name evidence="3" type="ORF">WH50_19270</name>
</gene>
<dbReference type="InterPro" id="IPR050356">
    <property type="entry name" value="SulA_CellDiv_inhibitor"/>
</dbReference>
<keyword evidence="1" id="KW-0227">DNA damage</keyword>
<dbReference type="CDD" id="cd03468">
    <property type="entry name" value="PolY_like"/>
    <property type="match status" value="1"/>
</dbReference>
<dbReference type="InterPro" id="IPR043502">
    <property type="entry name" value="DNA/RNA_pol_sf"/>
</dbReference>
<dbReference type="InterPro" id="IPR001126">
    <property type="entry name" value="UmuC"/>
</dbReference>
<reference evidence="3 4" key="1">
    <citation type="submission" date="2015-03" db="EMBL/GenBank/DDBJ databases">
        <authorList>
            <person name="Krishnan R."/>
            <person name="Midha S."/>
            <person name="Patil P.B."/>
            <person name="Rameshkumar N."/>
        </authorList>
    </citation>
    <scope>NUCLEOTIDE SEQUENCE [LARGE SCALE GENOMIC DNA]</scope>
    <source>
        <strain evidence="3 4">L1E11</strain>
    </source>
</reference>
<proteinExistence type="predicted"/>
<dbReference type="PANTHER" id="PTHR35369:SF2">
    <property type="entry name" value="BLR3025 PROTEIN"/>
    <property type="match status" value="1"/>
</dbReference>
<dbReference type="PANTHER" id="PTHR35369">
    <property type="entry name" value="BLR3025 PROTEIN-RELATED"/>
    <property type="match status" value="1"/>
</dbReference>
<keyword evidence="4" id="KW-1185">Reference proteome</keyword>
<accession>A0ABX5LU91</accession>
<dbReference type="Pfam" id="PF00817">
    <property type="entry name" value="IMS"/>
    <property type="match status" value="1"/>
</dbReference>
<evidence type="ECO:0000259" key="2">
    <source>
        <dbReference type="Pfam" id="PF00817"/>
    </source>
</evidence>
<sequence>MLWLYLHFPRLQLETLYQPERQEEGRLPAIVVLDAQHNRVVQINQVASAAGIQLGMGLGTAASLSQELQVVEYQPQREATKLQEIAHWLYDVTADISLFSPQGLAMRVTPMLRLYGDLPRYWQAVQQHLGRWRGASCVSDAPVSGLSLQFATATTPLAARVLARSGANMLTDQQEHIQAQLRGLSIRQSDLSTKDVERLSRIGVLTIGDLLKLPLADLARRFDIGLINHVGRLTGQFRHPLDFYLPQSRFRQSLELLYEIDNTGVLQHPLSHLLDQLEAYLRQRGWMTERLELLLHQRDRENKKVSIASARGEYQASVWRSLAALTLQHVSLDAPVHSMTLCVEQVSSYQAEKLDLLDGRQGCVAAEQLVSLLQARLGEARVQGITLVDDHRPERANQRSKPLTPAQAPAHLNRLRPSLMFEPRALREKVELLHGPERIVTGWWDQQTVKRDYYVARNQAGQWLWVFRNEQREWFVQGMFS</sequence>
<dbReference type="RefSeq" id="WP_110188951.1">
    <property type="nucleotide sequence ID" value="NZ_CP177354.1"/>
</dbReference>
<evidence type="ECO:0000313" key="4">
    <source>
        <dbReference type="Proteomes" id="UP000248090"/>
    </source>
</evidence>
<evidence type="ECO:0000313" key="3">
    <source>
        <dbReference type="EMBL" id="PXF29714.1"/>
    </source>
</evidence>
<comment type="caution">
    <text evidence="3">The sequence shown here is derived from an EMBL/GenBank/DDBJ whole genome shotgun (WGS) entry which is preliminary data.</text>
</comment>
<name>A0ABX5LU91_9GAMM</name>
<dbReference type="SUPFAM" id="SSF56672">
    <property type="entry name" value="DNA/RNA polymerases"/>
    <property type="match status" value="1"/>
</dbReference>
<evidence type="ECO:0000256" key="1">
    <source>
        <dbReference type="ARBA" id="ARBA00022763"/>
    </source>
</evidence>
<dbReference type="Proteomes" id="UP000248090">
    <property type="component" value="Unassembled WGS sequence"/>
</dbReference>
<feature type="domain" description="UmuC" evidence="2">
    <location>
        <begin position="28"/>
        <end position="137"/>
    </location>
</feature>
<dbReference type="EMBL" id="LAPT01000100">
    <property type="protein sequence ID" value="PXF29714.1"/>
    <property type="molecule type" value="Genomic_DNA"/>
</dbReference>
<organism evidence="3 4">
    <name type="scientific">Pokkaliibacter plantistimulans</name>
    <dbReference type="NCBI Taxonomy" id="1635171"/>
    <lineage>
        <taxon>Bacteria</taxon>
        <taxon>Pseudomonadati</taxon>
        <taxon>Pseudomonadota</taxon>
        <taxon>Gammaproteobacteria</taxon>
        <taxon>Oceanospirillales</taxon>
        <taxon>Balneatrichaceae</taxon>
        <taxon>Pokkaliibacter</taxon>
    </lineage>
</organism>
<protein>
    <recommendedName>
        <fullName evidence="2">UmuC domain-containing protein</fullName>
    </recommendedName>
</protein>